<organism evidence="1 2">
    <name type="scientific">Nocardia wallacei</name>
    <dbReference type="NCBI Taxonomy" id="480035"/>
    <lineage>
        <taxon>Bacteria</taxon>
        <taxon>Bacillati</taxon>
        <taxon>Actinomycetota</taxon>
        <taxon>Actinomycetes</taxon>
        <taxon>Mycobacteriales</taxon>
        <taxon>Nocardiaceae</taxon>
        <taxon>Nocardia</taxon>
    </lineage>
</organism>
<keyword evidence="2" id="KW-1185">Reference proteome</keyword>
<dbReference type="EMBL" id="AP023396">
    <property type="protein sequence ID" value="BCK57117.1"/>
    <property type="molecule type" value="Genomic_DNA"/>
</dbReference>
<proteinExistence type="predicted"/>
<evidence type="ECO:0000313" key="1">
    <source>
        <dbReference type="EMBL" id="BCK57117.1"/>
    </source>
</evidence>
<dbReference type="GeneID" id="80349336"/>
<dbReference type="AlphaFoldDB" id="A0A7G1KPH4"/>
<sequence>MADHDVRLSTNNLRINGIDLHFDVKVDGAVLGTLSVSEGSLDWRPKGQHRAIPIPWTTFANWAQGN</sequence>
<gene>
    <name evidence="1" type="ORF">NWFMUON74_48890</name>
</gene>
<accession>A0A7G1KPH4</accession>
<name>A0A7G1KPH4_9NOCA</name>
<protein>
    <submittedName>
        <fullName evidence="1">Uncharacterized protein</fullName>
    </submittedName>
</protein>
<dbReference type="Proteomes" id="UP000516173">
    <property type="component" value="Chromosome"/>
</dbReference>
<dbReference type="KEGG" id="nwl:NWFMUON74_48890"/>
<reference evidence="1 2" key="1">
    <citation type="submission" date="2020-08" db="EMBL/GenBank/DDBJ databases">
        <title>Genome Sequencing of Nocardia wallacei strain FMUON74 and assembly.</title>
        <authorList>
            <person name="Toyokawa M."/>
            <person name="Uesaka K."/>
        </authorList>
    </citation>
    <scope>NUCLEOTIDE SEQUENCE [LARGE SCALE GENOMIC DNA]</scope>
    <source>
        <strain evidence="1 2">FMUON74</strain>
    </source>
</reference>
<evidence type="ECO:0000313" key="2">
    <source>
        <dbReference type="Proteomes" id="UP000516173"/>
    </source>
</evidence>
<dbReference type="RefSeq" id="WP_187684057.1">
    <property type="nucleotide sequence ID" value="NZ_AP023396.1"/>
</dbReference>